<accession>X1NBN6</accession>
<proteinExistence type="predicted"/>
<protein>
    <recommendedName>
        <fullName evidence="2">Gas vesicle synthesis protein GvpO</fullName>
    </recommendedName>
</protein>
<organism evidence="1">
    <name type="scientific">marine sediment metagenome</name>
    <dbReference type="NCBI Taxonomy" id="412755"/>
    <lineage>
        <taxon>unclassified sequences</taxon>
        <taxon>metagenomes</taxon>
        <taxon>ecological metagenomes</taxon>
    </lineage>
</organism>
<dbReference type="Pfam" id="PF05800">
    <property type="entry name" value="GvpO"/>
    <property type="match status" value="1"/>
</dbReference>
<reference evidence="1" key="1">
    <citation type="journal article" date="2014" name="Front. Microbiol.">
        <title>High frequency of phylogenetically diverse reductive dehalogenase-homologous genes in deep subseafloor sedimentary metagenomes.</title>
        <authorList>
            <person name="Kawai M."/>
            <person name="Futagami T."/>
            <person name="Toyoda A."/>
            <person name="Takaki Y."/>
            <person name="Nishi S."/>
            <person name="Hori S."/>
            <person name="Arai W."/>
            <person name="Tsubouchi T."/>
            <person name="Morono Y."/>
            <person name="Uchiyama I."/>
            <person name="Ito T."/>
            <person name="Fujiyama A."/>
            <person name="Inagaki F."/>
            <person name="Takami H."/>
        </authorList>
    </citation>
    <scope>NUCLEOTIDE SEQUENCE</scope>
    <source>
        <strain evidence="1">Expedition CK06-06</strain>
    </source>
</reference>
<sequence length="92" mass="10199">MVDIKELGEKAKKAVESSVGRKALNVIGASNEKGKWKITVQVLERKAVPDSQDLIGIYEVTLSDAGKVLGFKRTSTRHRGIPYGTEERKEEE</sequence>
<evidence type="ECO:0000313" key="1">
    <source>
        <dbReference type="EMBL" id="GAI16069.1"/>
    </source>
</evidence>
<name>X1NBN6_9ZZZZ</name>
<dbReference type="GO" id="GO:0031412">
    <property type="term" value="P:gas vesicle organization"/>
    <property type="evidence" value="ECO:0007669"/>
    <property type="project" value="InterPro"/>
</dbReference>
<dbReference type="InterPro" id="IPR008634">
    <property type="entry name" value="Gas-vesicle_GvpO"/>
</dbReference>
<comment type="caution">
    <text evidence="1">The sequence shown here is derived from an EMBL/GenBank/DDBJ whole genome shotgun (WGS) entry which is preliminary data.</text>
</comment>
<dbReference type="EMBL" id="BARV01009436">
    <property type="protein sequence ID" value="GAI16069.1"/>
    <property type="molecule type" value="Genomic_DNA"/>
</dbReference>
<gene>
    <name evidence="1" type="ORF">S06H3_18610</name>
</gene>
<evidence type="ECO:0008006" key="2">
    <source>
        <dbReference type="Google" id="ProtNLM"/>
    </source>
</evidence>
<dbReference type="AlphaFoldDB" id="X1NBN6"/>